<dbReference type="OrthoDB" id="538640at2759"/>
<comment type="caution">
    <text evidence="4">The sequence shown here is derived from an EMBL/GenBank/DDBJ whole genome shotgun (WGS) entry which is preliminary data.</text>
</comment>
<gene>
    <name evidence="3" type="primary">AIM41</name>
    <name evidence="4" type="ORF">AWRI3579_g3381</name>
</gene>
<dbReference type="InterPro" id="IPR003789">
    <property type="entry name" value="Asn/Gln_tRNA_amidoTrase-B-like"/>
</dbReference>
<dbReference type="EMBL" id="LPNM01000009">
    <property type="protein sequence ID" value="OEJ83029.1"/>
    <property type="molecule type" value="Genomic_DNA"/>
</dbReference>
<dbReference type="GO" id="GO:0016884">
    <property type="term" value="F:carbon-nitrogen ligase activity, with glutamine as amido-N-donor"/>
    <property type="evidence" value="ECO:0007669"/>
    <property type="project" value="UniProtKB-UniRule"/>
</dbReference>
<evidence type="ECO:0000313" key="4">
    <source>
        <dbReference type="EMBL" id="OEJ83029.1"/>
    </source>
</evidence>
<dbReference type="PANTHER" id="PTHR28055:SF1">
    <property type="entry name" value="ALTERED INHERITANCE OF MITOCHONDRIA PROTEIN 41, MITOCHONDRIAL"/>
    <property type="match status" value="1"/>
</dbReference>
<dbReference type="PANTHER" id="PTHR28055">
    <property type="entry name" value="ALTERED INHERITANCE OF MITOCHONDRIA PROTEIN 41, MITOCHONDRIAL"/>
    <property type="match status" value="1"/>
</dbReference>
<dbReference type="STRING" id="56408.A0A1E5R7Z2"/>
<comment type="subcellular location">
    <subcellularLocation>
        <location evidence="3">Mitochondrion</location>
    </subcellularLocation>
</comment>
<keyword evidence="5" id="KW-1185">Reference proteome</keyword>
<dbReference type="SUPFAM" id="SSF89095">
    <property type="entry name" value="GatB/YqeY motif"/>
    <property type="match status" value="1"/>
</dbReference>
<evidence type="ECO:0000256" key="1">
    <source>
        <dbReference type="ARBA" id="ARBA00007538"/>
    </source>
</evidence>
<keyword evidence="2 3" id="KW-0496">Mitochondrion</keyword>
<comment type="similarity">
    <text evidence="1 3">Belongs to the AIM41 family.</text>
</comment>
<accession>A0A1E5R7Z2</accession>
<name>A0A1E5R7Z2_9ASCO</name>
<organism evidence="4 5">
    <name type="scientific">Hanseniaspora osmophila</name>
    <dbReference type="NCBI Taxonomy" id="56408"/>
    <lineage>
        <taxon>Eukaryota</taxon>
        <taxon>Fungi</taxon>
        <taxon>Dikarya</taxon>
        <taxon>Ascomycota</taxon>
        <taxon>Saccharomycotina</taxon>
        <taxon>Saccharomycetes</taxon>
        <taxon>Saccharomycodales</taxon>
        <taxon>Saccharomycodaceae</taxon>
        <taxon>Hanseniaspora</taxon>
    </lineage>
</organism>
<dbReference type="InterPro" id="IPR042184">
    <property type="entry name" value="YqeY/Aim41_N"/>
</dbReference>
<dbReference type="Proteomes" id="UP000095728">
    <property type="component" value="Unassembled WGS sequence"/>
</dbReference>
<dbReference type="InParanoid" id="A0A1E5R7Z2"/>
<dbReference type="AlphaFoldDB" id="A0A1E5R7Z2"/>
<dbReference type="FunCoup" id="A0A1E5R7Z2">
    <property type="interactions" value="114"/>
</dbReference>
<reference evidence="5" key="1">
    <citation type="journal article" date="2016" name="Genome Announc.">
        <title>Genome sequences of three species of Hanseniaspora isolated from spontaneous wine fermentations.</title>
        <authorList>
            <person name="Sternes P.R."/>
            <person name="Lee D."/>
            <person name="Kutyna D.R."/>
            <person name="Borneman A.R."/>
        </authorList>
    </citation>
    <scope>NUCLEOTIDE SEQUENCE [LARGE SCALE GENOMIC DNA]</scope>
    <source>
        <strain evidence="5">AWRI3579</strain>
    </source>
</reference>
<dbReference type="Pfam" id="PF09424">
    <property type="entry name" value="YqeY"/>
    <property type="match status" value="1"/>
</dbReference>
<evidence type="ECO:0000256" key="3">
    <source>
        <dbReference type="RuleBase" id="RU365099"/>
    </source>
</evidence>
<dbReference type="InterPro" id="IPR019004">
    <property type="entry name" value="YqeY/Aim41"/>
</dbReference>
<dbReference type="Gene3D" id="1.10.1510.10">
    <property type="entry name" value="Uncharacterised protein YqeY/AIM41 PF09424, N-terminal domain"/>
    <property type="match status" value="1"/>
</dbReference>
<dbReference type="GO" id="GO:0005739">
    <property type="term" value="C:mitochondrion"/>
    <property type="evidence" value="ECO:0007669"/>
    <property type="project" value="UniProtKB-SubCell"/>
</dbReference>
<proteinExistence type="inferred from homology"/>
<protein>
    <recommendedName>
        <fullName evidence="3">Altered inheritance of mitochondria protein 41</fullName>
    </recommendedName>
</protein>
<evidence type="ECO:0000256" key="2">
    <source>
        <dbReference type="ARBA" id="ARBA00023128"/>
    </source>
</evidence>
<evidence type="ECO:0000313" key="5">
    <source>
        <dbReference type="Proteomes" id="UP000095728"/>
    </source>
</evidence>
<sequence length="187" mass="21579">MFALKKSVKPSCCLRVVQTARFENTAAYTDALALLKTDLKKAMLAKDDVKKTTIRTLLSSIKNKEIDAKKKDFDEFMLVELYSRLINQRKESISEFLKNNRADLVGREESEMSLIKHYLEALPVASKEDVEQKVVDLLNKLKNDQKDLQLKDIFKLLDLKTLPTEWKTSSNIIKSLVAQHFKNIFKN</sequence>